<evidence type="ECO:0000259" key="2">
    <source>
        <dbReference type="Pfam" id="PF09851"/>
    </source>
</evidence>
<dbReference type="InterPro" id="IPR018649">
    <property type="entry name" value="SHOCT"/>
</dbReference>
<feature type="region of interest" description="Disordered" evidence="1">
    <location>
        <begin position="30"/>
        <end position="53"/>
    </location>
</feature>
<accession>A0A849K9I9</accession>
<evidence type="ECO:0000256" key="1">
    <source>
        <dbReference type="SAM" id="MobiDB-lite"/>
    </source>
</evidence>
<dbReference type="AlphaFoldDB" id="A0A849K9I9"/>
<gene>
    <name evidence="3" type="ORF">HLI28_14190</name>
</gene>
<keyword evidence="4" id="KW-1185">Reference proteome</keyword>
<evidence type="ECO:0000313" key="3">
    <source>
        <dbReference type="EMBL" id="NNU28679.1"/>
    </source>
</evidence>
<reference evidence="3 4" key="1">
    <citation type="submission" date="2020-05" db="EMBL/GenBank/DDBJ databases">
        <title>Genome sequence of Isoptericola sp. JC619 isolated from Chilika lagoon, India.</title>
        <authorList>
            <person name="Kumar D."/>
            <person name="Appam K."/>
            <person name="Gandham S."/>
            <person name="Uppada J."/>
            <person name="Sasikala C."/>
            <person name="Venkata Ramana C."/>
        </authorList>
    </citation>
    <scope>NUCLEOTIDE SEQUENCE [LARGE SCALE GENOMIC DNA]</scope>
    <source>
        <strain evidence="3 4">JC619</strain>
    </source>
</reference>
<dbReference type="EMBL" id="JABFAJ010000024">
    <property type="protein sequence ID" value="NNU28679.1"/>
    <property type="molecule type" value="Genomic_DNA"/>
</dbReference>
<dbReference type="Proteomes" id="UP000557204">
    <property type="component" value="Unassembled WGS sequence"/>
</dbReference>
<protein>
    <submittedName>
        <fullName evidence="3">SHOCT domain-containing protein</fullName>
    </submittedName>
</protein>
<feature type="domain" description="SHOCT" evidence="2">
    <location>
        <begin position="82"/>
        <end position="109"/>
    </location>
</feature>
<comment type="caution">
    <text evidence="3">The sequence shown here is derived from an EMBL/GenBank/DDBJ whole genome shotgun (WGS) entry which is preliminary data.</text>
</comment>
<sequence length="110" mass="11622">MVRRVGRPGLIGTMARTAVIAGTAGAVSRRMDDRAGARGTQQASAEAYHAQEAHFAQQQQMQQLLAQQQPTQAVAPATETMSQLQQLGDMRSAGLLTDAEFSAAKAKVLG</sequence>
<name>A0A849K9I9_9MICO</name>
<proteinExistence type="predicted"/>
<organism evidence="3 4">
    <name type="scientific">Isoptericola sediminis</name>
    <dbReference type="NCBI Taxonomy" id="2733572"/>
    <lineage>
        <taxon>Bacteria</taxon>
        <taxon>Bacillati</taxon>
        <taxon>Actinomycetota</taxon>
        <taxon>Actinomycetes</taxon>
        <taxon>Micrococcales</taxon>
        <taxon>Promicromonosporaceae</taxon>
        <taxon>Isoptericola</taxon>
    </lineage>
</organism>
<evidence type="ECO:0000313" key="4">
    <source>
        <dbReference type="Proteomes" id="UP000557204"/>
    </source>
</evidence>
<dbReference type="Pfam" id="PF09851">
    <property type="entry name" value="SHOCT"/>
    <property type="match status" value="1"/>
</dbReference>